<accession>A0A8H3CSX9</accession>
<dbReference type="Proteomes" id="UP000663853">
    <property type="component" value="Unassembled WGS sequence"/>
</dbReference>
<feature type="region of interest" description="Disordered" evidence="1">
    <location>
        <begin position="94"/>
        <end position="113"/>
    </location>
</feature>
<comment type="caution">
    <text evidence="2">The sequence shown here is derived from an EMBL/GenBank/DDBJ whole genome shotgun (WGS) entry which is preliminary data.</text>
</comment>
<feature type="non-terminal residue" evidence="2">
    <location>
        <position position="1"/>
    </location>
</feature>
<evidence type="ECO:0000313" key="2">
    <source>
        <dbReference type="EMBL" id="CAE6492879.1"/>
    </source>
</evidence>
<proteinExistence type="predicted"/>
<sequence>MVALIRLVVTWLLPQNQPPSKRMTELPPDIKSCAMSTTCTVGTVSGAGIPTLIVMLGVLHAAGVRPPDLPILSEFITKEAIAVVAAEEDAEAVSKPGSASLPEANFPNESSPLLERASTQNQKPPGWRQFALTLIPILEIAGWTADLVHQAISGQAGIFNVITRATILVSWVYAGLRPNLRPSYTPYYDLLLLYFSQFVSACVSVYEGSVTGTPGDGFPWGHIGRVFDTFLTLGGISIIVNMPLESFGDPTVDPEGRLPALEDHCTLLQWITFSWVSPLVALGARQPLGEKDMWQLSRFMRTRVLMKQFSPLKRSSLLRKILAANARDMFLDLILT</sequence>
<gene>
    <name evidence="2" type="ORF">RDB_LOCUS103414</name>
</gene>
<evidence type="ECO:0000313" key="3">
    <source>
        <dbReference type="Proteomes" id="UP000663853"/>
    </source>
</evidence>
<reference evidence="2" key="1">
    <citation type="submission" date="2021-01" db="EMBL/GenBank/DDBJ databases">
        <authorList>
            <person name="Kaushik A."/>
        </authorList>
    </citation>
    <scope>NUCLEOTIDE SEQUENCE</scope>
    <source>
        <strain evidence="2">AG6-10EEA</strain>
    </source>
</reference>
<dbReference type="EMBL" id="CAJMXA010003269">
    <property type="protein sequence ID" value="CAE6492879.1"/>
    <property type="molecule type" value="Genomic_DNA"/>
</dbReference>
<protein>
    <submittedName>
        <fullName evidence="2">Uncharacterized protein</fullName>
    </submittedName>
</protein>
<organism evidence="2 3">
    <name type="scientific">Rhizoctonia solani</name>
    <dbReference type="NCBI Taxonomy" id="456999"/>
    <lineage>
        <taxon>Eukaryota</taxon>
        <taxon>Fungi</taxon>
        <taxon>Dikarya</taxon>
        <taxon>Basidiomycota</taxon>
        <taxon>Agaricomycotina</taxon>
        <taxon>Agaricomycetes</taxon>
        <taxon>Cantharellales</taxon>
        <taxon>Ceratobasidiaceae</taxon>
        <taxon>Rhizoctonia</taxon>
    </lineage>
</organism>
<dbReference type="AlphaFoldDB" id="A0A8H3CSX9"/>
<name>A0A8H3CSX9_9AGAM</name>
<evidence type="ECO:0000256" key="1">
    <source>
        <dbReference type="SAM" id="MobiDB-lite"/>
    </source>
</evidence>